<dbReference type="Pfam" id="PF00797">
    <property type="entry name" value="Acetyltransf_2"/>
    <property type="match status" value="1"/>
</dbReference>
<accession>A0A6M4WU63</accession>
<dbReference type="InterPro" id="IPR001447">
    <property type="entry name" value="Arylamine_N-AcTrfase"/>
</dbReference>
<dbReference type="PANTHER" id="PTHR11786:SF0">
    <property type="entry name" value="ARYLAMINE N-ACETYLTRANSFERASE 4-RELATED"/>
    <property type="match status" value="1"/>
</dbReference>
<dbReference type="SUPFAM" id="SSF54001">
    <property type="entry name" value="Cysteine proteinases"/>
    <property type="match status" value="1"/>
</dbReference>
<organism evidence="2 3">
    <name type="scientific">Streptomyces asoensis</name>
    <dbReference type="NCBI Taxonomy" id="249586"/>
    <lineage>
        <taxon>Bacteria</taxon>
        <taxon>Bacillati</taxon>
        <taxon>Actinomycetota</taxon>
        <taxon>Actinomycetes</taxon>
        <taxon>Kitasatosporales</taxon>
        <taxon>Streptomycetaceae</taxon>
        <taxon>Streptomyces</taxon>
    </lineage>
</organism>
<dbReference type="RefSeq" id="WP_171395548.1">
    <property type="nucleotide sequence ID" value="NZ_CP049838.1"/>
</dbReference>
<dbReference type="AlphaFoldDB" id="A0A6M4WU63"/>
<evidence type="ECO:0000313" key="2">
    <source>
        <dbReference type="EMBL" id="QJS99892.1"/>
    </source>
</evidence>
<gene>
    <name evidence="2" type="ORF">G9272_06010</name>
</gene>
<dbReference type="InterPro" id="IPR038765">
    <property type="entry name" value="Papain-like_cys_pep_sf"/>
</dbReference>
<dbReference type="PANTHER" id="PTHR11786">
    <property type="entry name" value="N-HYDROXYARYLAMINE O-ACETYLTRANSFERASE"/>
    <property type="match status" value="1"/>
</dbReference>
<evidence type="ECO:0000313" key="3">
    <source>
        <dbReference type="Proteomes" id="UP000502665"/>
    </source>
</evidence>
<dbReference type="InterPro" id="IPR053710">
    <property type="entry name" value="Arylamine_NAT_domain_sf"/>
</dbReference>
<dbReference type="EMBL" id="CP049838">
    <property type="protein sequence ID" value="QJS99892.1"/>
    <property type="molecule type" value="Genomic_DNA"/>
</dbReference>
<sequence length="260" mass="29258">MFEVETYLHRLGFTEVPEPSSETLRALHKKHLMSLAYDSSHFIKSFTGFRNVVDIDIDDTFRAIVVEGAGGVCHDLSGLFRRLLTELGYDVSILAASQRWPNGQFGPDFEHTFTCVRLDGETWLVDVGFAGPSYLEPLRMTDEVQHQFGCSYRLTVDGTYHVLERRAATGDWRSVYRFELKARAVSDWDGPRDSAAEQIVKDSLFAGTVLRGRATENGQLVLTGRRLLRVENGHETIRTLIDKAEFERVAKDILVGTGNG</sequence>
<reference evidence="2" key="1">
    <citation type="submission" date="2020-03" db="EMBL/GenBank/DDBJ databases">
        <title>Molecular networking-based the target discovery of potent antiproliferative macrolactams: 5/6/7/16 polycyclic ansamycins and glycosylated trienomycin from Streptomyces cacaoi subsp. asoensis.</title>
        <authorList>
            <person name="Liu L.-L."/>
        </authorList>
    </citation>
    <scope>NUCLEOTIDE SEQUENCE [LARGE SCALE GENOMIC DNA]</scope>
    <source>
        <strain evidence="2">H2S5</strain>
    </source>
</reference>
<dbReference type="Proteomes" id="UP000502665">
    <property type="component" value="Chromosome"/>
</dbReference>
<keyword evidence="3" id="KW-1185">Reference proteome</keyword>
<comment type="similarity">
    <text evidence="1">Belongs to the arylamine N-acetyltransferase family.</text>
</comment>
<proteinExistence type="inferred from homology"/>
<dbReference type="GO" id="GO:0016407">
    <property type="term" value="F:acetyltransferase activity"/>
    <property type="evidence" value="ECO:0007669"/>
    <property type="project" value="InterPro"/>
</dbReference>
<dbReference type="Gene3D" id="3.30.2140.20">
    <property type="match status" value="1"/>
</dbReference>
<protein>
    <submittedName>
        <fullName evidence="2">Arylamine N-acetyltransferase</fullName>
    </submittedName>
</protein>
<evidence type="ECO:0000256" key="1">
    <source>
        <dbReference type="ARBA" id="ARBA00006547"/>
    </source>
</evidence>
<name>A0A6M4WU63_9ACTN</name>